<dbReference type="Proteomes" id="UP000291422">
    <property type="component" value="Unassembled WGS sequence"/>
</dbReference>
<organism evidence="2 4">
    <name type="scientific">Alternaria alternata</name>
    <name type="common">Alternaria rot fungus</name>
    <name type="synonym">Torula alternata</name>
    <dbReference type="NCBI Taxonomy" id="5599"/>
    <lineage>
        <taxon>Eukaryota</taxon>
        <taxon>Fungi</taxon>
        <taxon>Dikarya</taxon>
        <taxon>Ascomycota</taxon>
        <taxon>Pezizomycotina</taxon>
        <taxon>Dothideomycetes</taxon>
        <taxon>Pleosporomycetidae</taxon>
        <taxon>Pleosporales</taxon>
        <taxon>Pleosporineae</taxon>
        <taxon>Pleosporaceae</taxon>
        <taxon>Alternaria</taxon>
        <taxon>Alternaria sect. Alternaria</taxon>
        <taxon>Alternaria alternata complex</taxon>
    </lineage>
</organism>
<evidence type="ECO:0000313" key="3">
    <source>
        <dbReference type="EMBL" id="RYN64461.1"/>
    </source>
</evidence>
<dbReference type="Proteomes" id="UP000077248">
    <property type="component" value="Unassembled WGS sequence"/>
</dbReference>
<keyword evidence="4" id="KW-1185">Reference proteome</keyword>
<dbReference type="GeneID" id="29109515"/>
<proteinExistence type="predicted"/>
<feature type="signal peptide" evidence="1">
    <location>
        <begin position="1"/>
        <end position="18"/>
    </location>
</feature>
<feature type="chain" id="PRO_5040569608" evidence="1">
    <location>
        <begin position="19"/>
        <end position="189"/>
    </location>
</feature>
<reference evidence="5" key="2">
    <citation type="journal article" date="2019" name="bioRxiv">
        <title>Genomics, evolutionary history and diagnostics of the Alternaria alternata species group including apple and Asian pear pathotypes.</title>
        <authorList>
            <person name="Armitage A.D."/>
            <person name="Cockerton H.M."/>
            <person name="Sreenivasaprasad S."/>
            <person name="Woodhall J.W."/>
            <person name="Lane C.R."/>
            <person name="Harrison R.J."/>
            <person name="Clarkson J.P."/>
        </authorList>
    </citation>
    <scope>NUCLEOTIDE SEQUENCE [LARGE SCALE GENOMIC DNA]</scope>
    <source>
        <strain evidence="5">FERA 1177</strain>
    </source>
</reference>
<accession>A0A177D1I0</accession>
<gene>
    <name evidence="3" type="ORF">AA0117_g12418</name>
    <name evidence="2" type="ORF">CC77DRAFT_1014891</name>
</gene>
<dbReference type="VEuPathDB" id="FungiDB:CC77DRAFT_1014891"/>
<dbReference type="KEGG" id="aalt:CC77DRAFT_1014891"/>
<evidence type="ECO:0000313" key="2">
    <source>
        <dbReference type="EMBL" id="OAG13346.1"/>
    </source>
</evidence>
<name>A0A177D1I0_ALTAL</name>
<keyword evidence="1" id="KW-0732">Signal</keyword>
<evidence type="ECO:0000256" key="1">
    <source>
        <dbReference type="SAM" id="SignalP"/>
    </source>
</evidence>
<dbReference type="RefSeq" id="XP_018378767.1">
    <property type="nucleotide sequence ID" value="XM_018523921.1"/>
</dbReference>
<dbReference type="OMA" id="DWTRIGT"/>
<protein>
    <submittedName>
        <fullName evidence="2">Uncharacterized protein</fullName>
    </submittedName>
</protein>
<dbReference type="AlphaFoldDB" id="A0A177D1I0"/>
<sequence>MFFTRFIIAALTVTTALSLHDFHALNPHVFGKRQEYQPSTYTCGAGATCEIACGAGSVECGDALCINPDLGHVCCEPGSADPWGCLDNDYCLVDGWCCPKEQDPQACALANGVTLPPDFVGPTTTAAGSNVTSVVASLTSGVARPTSGSTKPTSVSSGLPEFTGAASLNTVAGRSGFLYAVLVMVGNAF</sequence>
<reference evidence="2 4" key="1">
    <citation type="submission" date="2016-05" db="EMBL/GenBank/DDBJ databases">
        <title>Comparative analysis of secretome profiles of manganese(II)-oxidizing ascomycete fungi.</title>
        <authorList>
            <consortium name="DOE Joint Genome Institute"/>
            <person name="Zeiner C.A."/>
            <person name="Purvine S.O."/>
            <person name="Zink E.M."/>
            <person name="Wu S."/>
            <person name="Pasa-Tolic L."/>
            <person name="Chaput D.L."/>
            <person name="Haridas S."/>
            <person name="Grigoriev I.V."/>
            <person name="Santelli C.M."/>
            <person name="Hansel C.M."/>
        </authorList>
    </citation>
    <scope>NUCLEOTIDE SEQUENCE [LARGE SCALE GENOMIC DNA]</scope>
    <source>
        <strain evidence="2 4">SRC1lrK2f</strain>
    </source>
</reference>
<dbReference type="EMBL" id="PDXD01000072">
    <property type="protein sequence ID" value="RYN64461.1"/>
    <property type="molecule type" value="Genomic_DNA"/>
</dbReference>
<dbReference type="EMBL" id="KV441513">
    <property type="protein sequence ID" value="OAG13346.1"/>
    <property type="molecule type" value="Genomic_DNA"/>
</dbReference>
<reference evidence="3" key="3">
    <citation type="journal article" date="2019" name="J. ISSAAS">
        <title>Genomics, evolutionary history and diagnostics of the Alternaria alternata species group including apple and Asian pear pathotypes.</title>
        <authorList>
            <person name="Armitage A.D."/>
            <person name="Cockerton H.M."/>
            <person name="Sreenivasaprasad S."/>
            <person name="Woodhall J."/>
            <person name="Lane C."/>
            <person name="Harrison R.J."/>
            <person name="Clarkson J.P."/>
        </authorList>
    </citation>
    <scope>NUCLEOTIDE SEQUENCE</scope>
    <source>
        <strain evidence="3">FERA 1177</strain>
    </source>
</reference>
<evidence type="ECO:0000313" key="4">
    <source>
        <dbReference type="Proteomes" id="UP000077248"/>
    </source>
</evidence>
<evidence type="ECO:0000313" key="5">
    <source>
        <dbReference type="Proteomes" id="UP000291422"/>
    </source>
</evidence>